<reference evidence="1" key="1">
    <citation type="submission" date="2019-06" db="EMBL/GenBank/DDBJ databases">
        <authorList>
            <person name="Zheng W."/>
        </authorList>
    </citation>
    <scope>NUCLEOTIDE SEQUENCE</scope>
    <source>
        <strain evidence="1">QDHG01</strain>
    </source>
</reference>
<organism evidence="1 2">
    <name type="scientific">Halteria grandinella</name>
    <dbReference type="NCBI Taxonomy" id="5974"/>
    <lineage>
        <taxon>Eukaryota</taxon>
        <taxon>Sar</taxon>
        <taxon>Alveolata</taxon>
        <taxon>Ciliophora</taxon>
        <taxon>Intramacronucleata</taxon>
        <taxon>Spirotrichea</taxon>
        <taxon>Stichotrichia</taxon>
        <taxon>Sporadotrichida</taxon>
        <taxon>Halteriidae</taxon>
        <taxon>Halteria</taxon>
    </lineage>
</organism>
<name>A0A8J8P5E8_HALGN</name>
<dbReference type="Proteomes" id="UP000785679">
    <property type="component" value="Unassembled WGS sequence"/>
</dbReference>
<protein>
    <submittedName>
        <fullName evidence="1">Uncharacterized protein</fullName>
    </submittedName>
</protein>
<keyword evidence="2" id="KW-1185">Reference proteome</keyword>
<proteinExistence type="predicted"/>
<gene>
    <name evidence="1" type="ORF">FGO68_gene3921</name>
</gene>
<evidence type="ECO:0000313" key="2">
    <source>
        <dbReference type="Proteomes" id="UP000785679"/>
    </source>
</evidence>
<evidence type="ECO:0000313" key="1">
    <source>
        <dbReference type="EMBL" id="TNV86229.1"/>
    </source>
</evidence>
<accession>A0A8J8P5E8</accession>
<sequence>MDISTINFREQQGQFEKCLSRMFEVLNDQCSLDKQLCQEQLRLSNIHCTQRSTQYTESPLLSSENVEITEVRYNYSSIEKALQLELETAQSERLLTLRGSHVQSMLKQDISHSSSPLPVSNPLFSQKTLIDHYPANLPLTLPTLLSHTRSVMDRIQSTSYYLYSNQSNLSYHGIIVHEYKDCHAGQFKRYINTNLNRHPLIGKLDDMSELENFIDNLSGLSLKQKNRTQERMQKLLETKVREIPQIQVIPISEGAFITSGNFTYSQDPHQYVKRMRARCFKKLVGMAMEGNMGLYRIVEGRGEAEKCAALYYWSQYNSYDPNSKSVPSLCKSQSHSSFWLSKLEQMFHQQHNKQLILLECVLCAQLIPLTSNDIIRDKYCTHNSDTCIECSLPWITHLSEHLIILDYTYRYQLDLLMSIIQRQGYCIFCNHRFQNNPERKSTLRFHLQNGCVFTPRIGNGSVNKVKGHINSFYGPFFVTTFQQMLRIDMIQGEVERPRISLIVLNEMKEYHRRSKPDQYLKSKLKDLKIVLATRLDEQYTFEDAYIFEDTRKTEVYQELLNILKSD</sequence>
<dbReference type="AlphaFoldDB" id="A0A8J8P5E8"/>
<dbReference type="EMBL" id="RRYP01001226">
    <property type="protein sequence ID" value="TNV86229.1"/>
    <property type="molecule type" value="Genomic_DNA"/>
</dbReference>
<comment type="caution">
    <text evidence="1">The sequence shown here is derived from an EMBL/GenBank/DDBJ whole genome shotgun (WGS) entry which is preliminary data.</text>
</comment>